<protein>
    <submittedName>
        <fullName evidence="3">BatD family protein</fullName>
    </submittedName>
</protein>
<sequence>MPEGENDAAVRRVGSERSDNPPSPPTAVACCANPPYALWRAFLLFVTLLLCAPAAHAGATIRAHLSPTGEVAPGTPVKLVVDVLTDEFFTGAPVFPGLAVPGAIVAPVSDDSSHLNETINGKPWFGISRSYLITPQTGGELAIPALEITAKVGAGAAAVKLRTAPLTLHVKVVQRPAGAENAVGTTQLTLKQSLDRKLDGLKQGDSFTRRIEIDVDGVQAMLLPAPDFPPVKGLAIYPVAPVVEDIKGERGVFIGGRRVDAITYVAQQPGDYSLPAFSMQWWDTRANQLRTAQVPALHFSVAANPGYKPAFDIAAEQSQPKAARHVRINLRRVLEVGALVVVAGFLAWWLLPPLLRASKSLQGRLAQRRAQRAQSEQAYFDKLQHADSTQRVSAFYQWLDRLPGERKPASLEEVVQRAGDVQLGGQARDWLAGYYGKSHDRSADGKGAARPVPAWASALRKTASAGRRRNKASLAPLNP</sequence>
<gene>
    <name evidence="3" type="ORF">VVD49_08105</name>
</gene>
<keyword evidence="2" id="KW-0472">Membrane</keyword>
<dbReference type="InterPro" id="IPR025738">
    <property type="entry name" value="BatD"/>
</dbReference>
<feature type="transmembrane region" description="Helical" evidence="2">
    <location>
        <begin position="333"/>
        <end position="351"/>
    </location>
</feature>
<feature type="transmembrane region" description="Helical" evidence="2">
    <location>
        <begin position="37"/>
        <end position="55"/>
    </location>
</feature>
<feature type="region of interest" description="Disordered" evidence="1">
    <location>
        <begin position="1"/>
        <end position="25"/>
    </location>
</feature>
<dbReference type="RefSeq" id="WP_327598630.1">
    <property type="nucleotide sequence ID" value="NZ_JAYXHS010000001.1"/>
</dbReference>
<name>A0ABU6K176_9RHOO</name>
<keyword evidence="2" id="KW-0812">Transmembrane</keyword>
<accession>A0ABU6K176</accession>
<dbReference type="Proteomes" id="UP001331561">
    <property type="component" value="Unassembled WGS sequence"/>
</dbReference>
<organism evidence="3 4">
    <name type="scientific">Uliginosibacterium silvisoli</name>
    <dbReference type="NCBI Taxonomy" id="3114758"/>
    <lineage>
        <taxon>Bacteria</taxon>
        <taxon>Pseudomonadati</taxon>
        <taxon>Pseudomonadota</taxon>
        <taxon>Betaproteobacteria</taxon>
        <taxon>Rhodocyclales</taxon>
        <taxon>Zoogloeaceae</taxon>
        <taxon>Uliginosibacterium</taxon>
    </lineage>
</organism>
<feature type="region of interest" description="Disordered" evidence="1">
    <location>
        <begin position="460"/>
        <end position="479"/>
    </location>
</feature>
<evidence type="ECO:0000313" key="4">
    <source>
        <dbReference type="Proteomes" id="UP001331561"/>
    </source>
</evidence>
<evidence type="ECO:0000256" key="1">
    <source>
        <dbReference type="SAM" id="MobiDB-lite"/>
    </source>
</evidence>
<keyword evidence="4" id="KW-1185">Reference proteome</keyword>
<keyword evidence="2" id="KW-1133">Transmembrane helix</keyword>
<evidence type="ECO:0000313" key="3">
    <source>
        <dbReference type="EMBL" id="MEC5385682.1"/>
    </source>
</evidence>
<reference evidence="3 4" key="1">
    <citation type="submission" date="2024-01" db="EMBL/GenBank/DDBJ databases">
        <title>Uliginosibacterium soil sp. nov.</title>
        <authorList>
            <person name="Lv Y."/>
        </authorList>
    </citation>
    <scope>NUCLEOTIDE SEQUENCE [LARGE SCALE GENOMIC DNA]</scope>
    <source>
        <strain evidence="3 4">H3</strain>
    </source>
</reference>
<dbReference type="EMBL" id="JAYXHS010000001">
    <property type="protein sequence ID" value="MEC5385682.1"/>
    <property type="molecule type" value="Genomic_DNA"/>
</dbReference>
<feature type="compositionally biased region" description="Basic and acidic residues" evidence="1">
    <location>
        <begin position="8"/>
        <end position="19"/>
    </location>
</feature>
<dbReference type="PANTHER" id="PTHR40940:SF1">
    <property type="entry name" value="PROTEIN BATD"/>
    <property type="match status" value="1"/>
</dbReference>
<proteinExistence type="predicted"/>
<evidence type="ECO:0000256" key="2">
    <source>
        <dbReference type="SAM" id="Phobius"/>
    </source>
</evidence>
<comment type="caution">
    <text evidence="3">The sequence shown here is derived from an EMBL/GenBank/DDBJ whole genome shotgun (WGS) entry which is preliminary data.</text>
</comment>
<dbReference type="PANTHER" id="PTHR40940">
    <property type="entry name" value="PROTEIN BATD-RELATED"/>
    <property type="match status" value="1"/>
</dbReference>